<organism evidence="1 2">
    <name type="scientific">Pedobacter endophyticus</name>
    <dbReference type="NCBI Taxonomy" id="2789740"/>
    <lineage>
        <taxon>Bacteria</taxon>
        <taxon>Pseudomonadati</taxon>
        <taxon>Bacteroidota</taxon>
        <taxon>Sphingobacteriia</taxon>
        <taxon>Sphingobacteriales</taxon>
        <taxon>Sphingobacteriaceae</taxon>
        <taxon>Pedobacter</taxon>
    </lineage>
</organism>
<dbReference type="InterPro" id="IPR032331">
    <property type="entry name" value="DUF4856"/>
</dbReference>
<dbReference type="AlphaFoldDB" id="A0A7S9KYP7"/>
<evidence type="ECO:0000313" key="2">
    <source>
        <dbReference type="Proteomes" id="UP000594759"/>
    </source>
</evidence>
<reference evidence="1 2" key="1">
    <citation type="submission" date="2020-11" db="EMBL/GenBank/DDBJ databases">
        <title>Pedobacter endophytica, an endophytic bacteria isolated form Carex pumila.</title>
        <authorList>
            <person name="Peng Y."/>
            <person name="Jiang L."/>
            <person name="Lee J."/>
        </authorList>
    </citation>
    <scope>NUCLEOTIDE SEQUENCE [LARGE SCALE GENOMIC DNA]</scope>
    <source>
        <strain evidence="1 2">JBR3-12</strain>
    </source>
</reference>
<name>A0A7S9KYP7_9SPHI</name>
<dbReference type="PROSITE" id="PS51257">
    <property type="entry name" value="PROKAR_LIPOPROTEIN"/>
    <property type="match status" value="1"/>
</dbReference>
<keyword evidence="2" id="KW-1185">Reference proteome</keyword>
<dbReference type="KEGG" id="pex:IZT61_19905"/>
<dbReference type="EMBL" id="CP064939">
    <property type="protein sequence ID" value="QPH39284.1"/>
    <property type="molecule type" value="Genomic_DNA"/>
</dbReference>
<proteinExistence type="predicted"/>
<dbReference type="Proteomes" id="UP000594759">
    <property type="component" value="Chromosome"/>
</dbReference>
<gene>
    <name evidence="1" type="ORF">IZT61_19905</name>
</gene>
<dbReference type="Pfam" id="PF16148">
    <property type="entry name" value="DUF4856"/>
    <property type="match status" value="1"/>
</dbReference>
<accession>A0A7S9KYP7</accession>
<evidence type="ECO:0000313" key="1">
    <source>
        <dbReference type="EMBL" id="QPH39284.1"/>
    </source>
</evidence>
<protein>
    <submittedName>
        <fullName evidence="1">DUF4856 domain-containing protein</fullName>
    </submittedName>
</protein>
<sequence length="367" mass="39940">MEIKKLAGGMLLAATLFSACKKDKTTEEVILPYDVPATYNFSGANYASSATRVSMMLELDGFMKSATSTKLDAVKATNLFNNTNNPFANAALNTSGLKLADKTADATAFKGYIDELVKNSQKNDVMASEGTEGYIERSATSKIIVGTNGYEYGQITTKGMMGSLFFKQAMDLLSAVRSDATIATQQQHWDEAFGYLAVPTDYTPEKNYDAEPLKSLSFPKKPALWGGYLAERGKNIEAGKIIFNAFLKGRAAIAAKDVKVRDQAITDIQATWEKLAANAAYAYVTIPQESKNVGKLGIQAHYLSEAYGFVIALKYRVKATSKLSDADYTTLYNIISTNDAYALINENGFTKLKQAALILKTSYGLPD</sequence>
<dbReference type="RefSeq" id="WP_196098751.1">
    <property type="nucleotide sequence ID" value="NZ_CP064939.1"/>
</dbReference>